<feature type="compositionally biased region" description="Polar residues" evidence="1">
    <location>
        <begin position="217"/>
        <end position="239"/>
    </location>
</feature>
<dbReference type="OrthoDB" id="6159213at2759"/>
<feature type="region of interest" description="Disordered" evidence="1">
    <location>
        <begin position="184"/>
        <end position="244"/>
    </location>
</feature>
<dbReference type="PROSITE" id="PS51029">
    <property type="entry name" value="MADF"/>
    <property type="match status" value="1"/>
</dbReference>
<feature type="compositionally biased region" description="Polar residues" evidence="1">
    <location>
        <begin position="184"/>
        <end position="203"/>
    </location>
</feature>
<evidence type="ECO:0000313" key="3">
    <source>
        <dbReference type="EMBL" id="CAH0561721.1"/>
    </source>
</evidence>
<reference evidence="3" key="1">
    <citation type="submission" date="2021-12" db="EMBL/GenBank/DDBJ databases">
        <authorList>
            <person name="King R."/>
        </authorList>
    </citation>
    <scope>NUCLEOTIDE SEQUENCE</scope>
</reference>
<proteinExistence type="predicted"/>
<feature type="domain" description="MADF" evidence="2">
    <location>
        <begin position="91"/>
        <end position="182"/>
    </location>
</feature>
<dbReference type="SMART" id="SM00595">
    <property type="entry name" value="MADF"/>
    <property type="match status" value="1"/>
</dbReference>
<evidence type="ECO:0000259" key="2">
    <source>
        <dbReference type="PROSITE" id="PS51029"/>
    </source>
</evidence>
<keyword evidence="4" id="KW-1185">Reference proteome</keyword>
<organism evidence="3 4">
    <name type="scientific">Brassicogethes aeneus</name>
    <name type="common">Rape pollen beetle</name>
    <name type="synonym">Meligethes aeneus</name>
    <dbReference type="NCBI Taxonomy" id="1431903"/>
    <lineage>
        <taxon>Eukaryota</taxon>
        <taxon>Metazoa</taxon>
        <taxon>Ecdysozoa</taxon>
        <taxon>Arthropoda</taxon>
        <taxon>Hexapoda</taxon>
        <taxon>Insecta</taxon>
        <taxon>Pterygota</taxon>
        <taxon>Neoptera</taxon>
        <taxon>Endopterygota</taxon>
        <taxon>Coleoptera</taxon>
        <taxon>Polyphaga</taxon>
        <taxon>Cucujiformia</taxon>
        <taxon>Nitidulidae</taxon>
        <taxon>Meligethinae</taxon>
        <taxon>Brassicogethes</taxon>
    </lineage>
</organism>
<evidence type="ECO:0000313" key="4">
    <source>
        <dbReference type="Proteomes" id="UP001154078"/>
    </source>
</evidence>
<gene>
    <name evidence="3" type="ORF">MELIAE_LOCUS11058</name>
</gene>
<dbReference type="AlphaFoldDB" id="A0A9P0BEY0"/>
<dbReference type="InterPro" id="IPR006578">
    <property type="entry name" value="MADF-dom"/>
</dbReference>
<dbReference type="Pfam" id="PF10545">
    <property type="entry name" value="MADF_DNA_bdg"/>
    <property type="match status" value="1"/>
</dbReference>
<protein>
    <recommendedName>
        <fullName evidence="2">MADF domain-containing protein</fullName>
    </recommendedName>
</protein>
<dbReference type="PANTHER" id="PTHR12243:SF67">
    <property type="entry name" value="COREPRESSOR OF PANGOLIN, ISOFORM A-RELATED"/>
    <property type="match status" value="1"/>
</dbReference>
<accession>A0A9P0BEY0</accession>
<dbReference type="InterPro" id="IPR039353">
    <property type="entry name" value="TF_Adf1"/>
</dbReference>
<dbReference type="Proteomes" id="UP001154078">
    <property type="component" value="Chromosome 8"/>
</dbReference>
<sequence>MKRIYRFQLKHFTSLPIENEEINGDDLDNPNSHLFKDLCNISSVGVMNNLILRSYDQRLMDKTIEDGPYVRVAVVGNEAEDIRESNDVVPKLIEAVQARPALWDHTLPLKYRGRDLKEKLWKEVHKEINGALPLEYLDKKWRNLRDTFLRYSKKLTPSGPGRDDKKKWKYFDILFFLSEKNASRQTHSNIPNELSSEPENQMDSPSPSPGCSSWSSMEATPSRKSSIEATPSTKSSMEATPSRKRKIDQINEQLLKALEVPPTRPPAPTAFSPAMMTVHSVLEKLPSRVRMKAEIEILNKVYSLYDEFCSE</sequence>
<dbReference type="EMBL" id="OV121139">
    <property type="protein sequence ID" value="CAH0561721.1"/>
    <property type="molecule type" value="Genomic_DNA"/>
</dbReference>
<evidence type="ECO:0000256" key="1">
    <source>
        <dbReference type="SAM" id="MobiDB-lite"/>
    </source>
</evidence>
<dbReference type="PANTHER" id="PTHR12243">
    <property type="entry name" value="MADF DOMAIN TRANSCRIPTION FACTOR"/>
    <property type="match status" value="1"/>
</dbReference>
<name>A0A9P0BEY0_BRAAE</name>